<name>A0ACA9RZL3_9GLOM</name>
<sequence>WLGVDENAWPVSYHGTTKFNAKSISGDGYLLSKGKHFSFGHGIYSTPDIHVAERFAQEFMVEGEKYVIVFQN</sequence>
<comment type="caution">
    <text evidence="1">The sequence shown here is derived from an EMBL/GenBank/DDBJ whole genome shotgun (WGS) entry which is preliminary data.</text>
</comment>
<organism evidence="1 2">
    <name type="scientific">Racocetra persica</name>
    <dbReference type="NCBI Taxonomy" id="160502"/>
    <lineage>
        <taxon>Eukaryota</taxon>
        <taxon>Fungi</taxon>
        <taxon>Fungi incertae sedis</taxon>
        <taxon>Mucoromycota</taxon>
        <taxon>Glomeromycotina</taxon>
        <taxon>Glomeromycetes</taxon>
        <taxon>Diversisporales</taxon>
        <taxon>Gigasporaceae</taxon>
        <taxon>Racocetra</taxon>
    </lineage>
</organism>
<evidence type="ECO:0000313" key="2">
    <source>
        <dbReference type="Proteomes" id="UP000789920"/>
    </source>
</evidence>
<feature type="non-terminal residue" evidence="1">
    <location>
        <position position="1"/>
    </location>
</feature>
<keyword evidence="2" id="KW-1185">Reference proteome</keyword>
<evidence type="ECO:0000313" key="1">
    <source>
        <dbReference type="EMBL" id="CAG8819028.1"/>
    </source>
</evidence>
<dbReference type="Proteomes" id="UP000789920">
    <property type="component" value="Unassembled WGS sequence"/>
</dbReference>
<gene>
    <name evidence="1" type="ORF">RPERSI_LOCUS25039</name>
</gene>
<reference evidence="1" key="1">
    <citation type="submission" date="2021-06" db="EMBL/GenBank/DDBJ databases">
        <authorList>
            <person name="Kallberg Y."/>
            <person name="Tangrot J."/>
            <person name="Rosling A."/>
        </authorList>
    </citation>
    <scope>NUCLEOTIDE SEQUENCE</scope>
    <source>
        <strain evidence="1">MA461A</strain>
    </source>
</reference>
<proteinExistence type="predicted"/>
<dbReference type="EMBL" id="CAJVQC010081752">
    <property type="protein sequence ID" value="CAG8819028.1"/>
    <property type="molecule type" value="Genomic_DNA"/>
</dbReference>
<protein>
    <submittedName>
        <fullName evidence="1">28535_t:CDS:1</fullName>
    </submittedName>
</protein>
<accession>A0ACA9RZL3</accession>